<dbReference type="Proteomes" id="UP000215215">
    <property type="component" value="Unassembled WGS sequence"/>
</dbReference>
<keyword evidence="4 7" id="KW-0378">Hydrolase</keyword>
<dbReference type="GO" id="GO:0008934">
    <property type="term" value="F:inositol monophosphate 1-phosphatase activity"/>
    <property type="evidence" value="ECO:0007669"/>
    <property type="project" value="InterPro"/>
</dbReference>
<comment type="cofactor">
    <cofactor evidence="2 6 7">
        <name>Mg(2+)</name>
        <dbReference type="ChEBI" id="CHEBI:18420"/>
    </cofactor>
</comment>
<evidence type="ECO:0000313" key="8">
    <source>
        <dbReference type="EMBL" id="OYD15916.1"/>
    </source>
</evidence>
<dbReference type="GO" id="GO:0006020">
    <property type="term" value="P:inositol metabolic process"/>
    <property type="evidence" value="ECO:0007669"/>
    <property type="project" value="TreeGrafter"/>
</dbReference>
<dbReference type="PRINTS" id="PR00377">
    <property type="entry name" value="IMPHPHTASES"/>
</dbReference>
<gene>
    <name evidence="8" type="ORF">CH333_04705</name>
</gene>
<dbReference type="Gene3D" id="3.30.540.10">
    <property type="entry name" value="Fructose-1,6-Bisphosphatase, subunit A, domain 1"/>
    <property type="match status" value="1"/>
</dbReference>
<protein>
    <recommendedName>
        <fullName evidence="7">Inositol-1-monophosphatase</fullName>
        <ecNumber evidence="7">3.1.3.25</ecNumber>
    </recommendedName>
</protein>
<dbReference type="PANTHER" id="PTHR20854">
    <property type="entry name" value="INOSITOL MONOPHOSPHATASE"/>
    <property type="match status" value="1"/>
</dbReference>
<dbReference type="EC" id="3.1.3.25" evidence="7"/>
<evidence type="ECO:0000256" key="3">
    <source>
        <dbReference type="ARBA" id="ARBA00022723"/>
    </source>
</evidence>
<evidence type="ECO:0000256" key="7">
    <source>
        <dbReference type="RuleBase" id="RU364068"/>
    </source>
</evidence>
<evidence type="ECO:0000256" key="2">
    <source>
        <dbReference type="ARBA" id="ARBA00001946"/>
    </source>
</evidence>
<feature type="binding site" evidence="6">
    <location>
        <position position="61"/>
    </location>
    <ligand>
        <name>Mg(2+)</name>
        <dbReference type="ChEBI" id="CHEBI:18420"/>
        <label>1</label>
        <note>catalytic</note>
    </ligand>
</feature>
<dbReference type="InterPro" id="IPR000760">
    <property type="entry name" value="Inositol_monophosphatase-like"/>
</dbReference>
<evidence type="ECO:0000256" key="5">
    <source>
        <dbReference type="ARBA" id="ARBA00022842"/>
    </source>
</evidence>
<dbReference type="InterPro" id="IPR033942">
    <property type="entry name" value="IMPase"/>
</dbReference>
<dbReference type="SUPFAM" id="SSF56655">
    <property type="entry name" value="Carbohydrate phosphatase"/>
    <property type="match status" value="1"/>
</dbReference>
<comment type="similarity">
    <text evidence="7">Belongs to the inositol monophosphatase superfamily.</text>
</comment>
<organism evidence="8 9">
    <name type="scientific">candidate division WOR-3 bacterium JGI_Cruoil_03_44_89</name>
    <dbReference type="NCBI Taxonomy" id="1973748"/>
    <lineage>
        <taxon>Bacteria</taxon>
        <taxon>Bacteria division WOR-3</taxon>
    </lineage>
</organism>
<dbReference type="Gene3D" id="3.40.190.80">
    <property type="match status" value="1"/>
</dbReference>
<dbReference type="GO" id="GO:0007165">
    <property type="term" value="P:signal transduction"/>
    <property type="evidence" value="ECO:0007669"/>
    <property type="project" value="TreeGrafter"/>
</dbReference>
<dbReference type="Pfam" id="PF00459">
    <property type="entry name" value="Inositol_P"/>
    <property type="match status" value="1"/>
</dbReference>
<evidence type="ECO:0000313" key="9">
    <source>
        <dbReference type="Proteomes" id="UP000215215"/>
    </source>
</evidence>
<dbReference type="InterPro" id="IPR020583">
    <property type="entry name" value="Inositol_monoP_metal-BS"/>
</dbReference>
<dbReference type="AlphaFoldDB" id="A0A235BUP0"/>
<dbReference type="InterPro" id="IPR022337">
    <property type="entry name" value="Inositol_monophosphatase_SuhB"/>
</dbReference>
<reference evidence="8 9" key="1">
    <citation type="submission" date="2017-07" db="EMBL/GenBank/DDBJ databases">
        <title>Recovery of genomes from metagenomes via a dereplication, aggregation, and scoring strategy.</title>
        <authorList>
            <person name="Sieber C.M."/>
            <person name="Probst A.J."/>
            <person name="Sharrar A."/>
            <person name="Thomas B.C."/>
            <person name="Hess M."/>
            <person name="Tringe S.G."/>
            <person name="Banfield J.F."/>
        </authorList>
    </citation>
    <scope>NUCLEOTIDE SEQUENCE [LARGE SCALE GENOMIC DNA]</scope>
    <source>
        <strain evidence="8">JGI_Cruoil_03_44_89</strain>
    </source>
</reference>
<dbReference type="PROSITE" id="PS00629">
    <property type="entry name" value="IMP_1"/>
    <property type="match status" value="1"/>
</dbReference>
<sequence>MRDIAVLAAKEAGKILLLNLGKVKPDLKSKREFVTAADRLAEEKIYEIIKGTFPDHSILAEEFYNEDENSGYRWLVDPLDGTNNYVYSYPFFSVSIALEKDGEIVLGVVYDPLRDELFEAGKGERAKLNGREIVVTRTTKLKDSRLLTGFPYLMDKDNNLDNFVKFAIDALEVRVDGSAALDLCYVACGRADGY</sequence>
<dbReference type="EMBL" id="NOZQ01000097">
    <property type="protein sequence ID" value="OYD15916.1"/>
    <property type="molecule type" value="Genomic_DNA"/>
</dbReference>
<feature type="binding site" evidence="6">
    <location>
        <position position="77"/>
    </location>
    <ligand>
        <name>Mg(2+)</name>
        <dbReference type="ChEBI" id="CHEBI:18420"/>
        <label>1</label>
        <note>catalytic</note>
    </ligand>
</feature>
<evidence type="ECO:0000256" key="6">
    <source>
        <dbReference type="PIRSR" id="PIRSR600760-2"/>
    </source>
</evidence>
<keyword evidence="5 6" id="KW-0460">Magnesium</keyword>
<accession>A0A235BUP0</accession>
<proteinExistence type="inferred from homology"/>
<feature type="binding site" evidence="6">
    <location>
        <position position="79"/>
    </location>
    <ligand>
        <name>Mg(2+)</name>
        <dbReference type="ChEBI" id="CHEBI:18420"/>
        <label>1</label>
        <note>catalytic</note>
    </ligand>
</feature>
<comment type="caution">
    <text evidence="8">The sequence shown here is derived from an EMBL/GenBank/DDBJ whole genome shotgun (WGS) entry which is preliminary data.</text>
</comment>
<dbReference type="PANTHER" id="PTHR20854:SF4">
    <property type="entry name" value="INOSITOL-1-MONOPHOSPHATASE-RELATED"/>
    <property type="match status" value="1"/>
</dbReference>
<feature type="binding site" evidence="6">
    <location>
        <position position="80"/>
    </location>
    <ligand>
        <name>Mg(2+)</name>
        <dbReference type="ChEBI" id="CHEBI:18420"/>
        <label>1</label>
        <note>catalytic</note>
    </ligand>
</feature>
<dbReference type="CDD" id="cd01639">
    <property type="entry name" value="IMPase"/>
    <property type="match status" value="1"/>
</dbReference>
<dbReference type="PRINTS" id="PR01959">
    <property type="entry name" value="SBIMPHPHTASE"/>
</dbReference>
<comment type="catalytic activity">
    <reaction evidence="1 7">
        <text>a myo-inositol phosphate + H2O = myo-inositol + phosphate</text>
        <dbReference type="Rhea" id="RHEA:24056"/>
        <dbReference type="ChEBI" id="CHEBI:15377"/>
        <dbReference type="ChEBI" id="CHEBI:17268"/>
        <dbReference type="ChEBI" id="CHEBI:43474"/>
        <dbReference type="ChEBI" id="CHEBI:84139"/>
        <dbReference type="EC" id="3.1.3.25"/>
    </reaction>
</comment>
<dbReference type="GO" id="GO:0046872">
    <property type="term" value="F:metal ion binding"/>
    <property type="evidence" value="ECO:0007669"/>
    <property type="project" value="UniProtKB-KW"/>
</dbReference>
<dbReference type="FunFam" id="3.30.540.10:FF:000003">
    <property type="entry name" value="Inositol-1-monophosphatase"/>
    <property type="match status" value="1"/>
</dbReference>
<evidence type="ECO:0000256" key="4">
    <source>
        <dbReference type="ARBA" id="ARBA00022801"/>
    </source>
</evidence>
<keyword evidence="3 6" id="KW-0479">Metal-binding</keyword>
<evidence type="ECO:0000256" key="1">
    <source>
        <dbReference type="ARBA" id="ARBA00001033"/>
    </source>
</evidence>
<name>A0A235BUP0_UNCW3</name>